<proteinExistence type="predicted"/>
<dbReference type="Pfam" id="PF00534">
    <property type="entry name" value="Glycos_transf_1"/>
    <property type="match status" value="1"/>
</dbReference>
<dbReference type="SUPFAM" id="SSF53756">
    <property type="entry name" value="UDP-Glycosyltransferase/glycogen phosphorylase"/>
    <property type="match status" value="1"/>
</dbReference>
<dbReference type="AlphaFoldDB" id="A0A0G0EM35"/>
<evidence type="ECO:0000256" key="1">
    <source>
        <dbReference type="ARBA" id="ARBA00022679"/>
    </source>
</evidence>
<reference evidence="4 5" key="1">
    <citation type="journal article" date="2015" name="Nature">
        <title>rRNA introns, odd ribosomes, and small enigmatic genomes across a large radiation of phyla.</title>
        <authorList>
            <person name="Brown C.T."/>
            <person name="Hug L.A."/>
            <person name="Thomas B.C."/>
            <person name="Sharon I."/>
            <person name="Castelle C.J."/>
            <person name="Singh A."/>
            <person name="Wilkins M.J."/>
            <person name="Williams K.H."/>
            <person name="Banfield J.F."/>
        </authorList>
    </citation>
    <scope>NUCLEOTIDE SEQUENCE [LARGE SCALE GENOMIC DNA]</scope>
</reference>
<feature type="domain" description="Glycosyl transferase family 1" evidence="2">
    <location>
        <begin position="190"/>
        <end position="338"/>
    </location>
</feature>
<keyword evidence="1 4" id="KW-0808">Transferase</keyword>
<evidence type="ECO:0000313" key="4">
    <source>
        <dbReference type="EMBL" id="KKQ02170.1"/>
    </source>
</evidence>
<dbReference type="InterPro" id="IPR028098">
    <property type="entry name" value="Glyco_trans_4-like_N"/>
</dbReference>
<dbReference type="PANTHER" id="PTHR46401">
    <property type="entry name" value="GLYCOSYLTRANSFERASE WBBK-RELATED"/>
    <property type="match status" value="1"/>
</dbReference>
<dbReference type="InterPro" id="IPR001296">
    <property type="entry name" value="Glyco_trans_1"/>
</dbReference>
<gene>
    <name evidence="4" type="ORF">US11_C0001G0129</name>
</gene>
<dbReference type="Gene3D" id="3.40.50.2000">
    <property type="entry name" value="Glycogen Phosphorylase B"/>
    <property type="match status" value="2"/>
</dbReference>
<dbReference type="Pfam" id="PF13439">
    <property type="entry name" value="Glyco_transf_4"/>
    <property type="match status" value="1"/>
</dbReference>
<organism evidence="4 5">
    <name type="scientific">Candidatus Roizmanbacteria bacterium GW2011_GWA2_36_23</name>
    <dbReference type="NCBI Taxonomy" id="1618480"/>
    <lineage>
        <taxon>Bacteria</taxon>
        <taxon>Candidatus Roizmaniibacteriota</taxon>
    </lineage>
</organism>
<feature type="domain" description="Glycosyltransferase subfamily 4-like N-terminal" evidence="3">
    <location>
        <begin position="14"/>
        <end position="179"/>
    </location>
</feature>
<protein>
    <submittedName>
        <fullName evidence="4">Glycosyl transferase group 1</fullName>
    </submittedName>
</protein>
<comment type="caution">
    <text evidence="4">The sequence shown here is derived from an EMBL/GenBank/DDBJ whole genome shotgun (WGS) entry which is preliminary data.</text>
</comment>
<dbReference type="Proteomes" id="UP000034344">
    <property type="component" value="Unassembled WGS sequence"/>
</dbReference>
<dbReference type="GO" id="GO:0016757">
    <property type="term" value="F:glycosyltransferase activity"/>
    <property type="evidence" value="ECO:0007669"/>
    <property type="project" value="InterPro"/>
</dbReference>
<dbReference type="PANTHER" id="PTHR46401:SF2">
    <property type="entry name" value="GLYCOSYLTRANSFERASE WBBK-RELATED"/>
    <property type="match status" value="1"/>
</dbReference>
<evidence type="ECO:0000259" key="2">
    <source>
        <dbReference type="Pfam" id="PF00534"/>
    </source>
</evidence>
<evidence type="ECO:0000259" key="3">
    <source>
        <dbReference type="Pfam" id="PF13439"/>
    </source>
</evidence>
<dbReference type="STRING" id="1618480.US11_C0001G0129"/>
<name>A0A0G0EM35_9BACT</name>
<accession>A0A0G0EM35</accession>
<sequence>MRIGIDARLFFQTGVGTYIRNLIRNLEKNAPDNYQFYIYVLEEESSLIKFNNPCFIKRPVSYRWHTAVEQLGFLSVLYKDKLDLMHFTYFSYPVLYGKPFVATIHDITPLKFITGKASTKNPLLYKIKHILFKLVLKRQVEKARTIITPTETVKNELIKQYGVQFSSKIIALHEGINEELLGIKENQQLRQKFQLPFFIYVGNFYPHKNVENLVKAFSGISNNYKLLLIGPKDYFSARIKDLVRKLKLNYKIYFYHNYSLPDLAFFYKNALALVNPSFSEGFGLPLVEAVYFNCPVIASDIDVFKELLGDLYIKFNPNDPMDMRNKIKNFINNRPKPNYNKLSKRFSFKEMSDKTFNIYKNLLTVHHVQ</sequence>
<dbReference type="GO" id="GO:0009103">
    <property type="term" value="P:lipopolysaccharide biosynthetic process"/>
    <property type="evidence" value="ECO:0007669"/>
    <property type="project" value="TreeGrafter"/>
</dbReference>
<dbReference type="CDD" id="cd03809">
    <property type="entry name" value="GT4_MtfB-like"/>
    <property type="match status" value="1"/>
</dbReference>
<dbReference type="EMBL" id="LBRS01000001">
    <property type="protein sequence ID" value="KKQ02170.1"/>
    <property type="molecule type" value="Genomic_DNA"/>
</dbReference>
<evidence type="ECO:0000313" key="5">
    <source>
        <dbReference type="Proteomes" id="UP000034344"/>
    </source>
</evidence>